<reference evidence="2 3" key="1">
    <citation type="submission" date="2012-04" db="EMBL/GenBank/DDBJ databases">
        <title>The Genome Sequence of Saprolegnia declina VS20.</title>
        <authorList>
            <consortium name="The Broad Institute Genome Sequencing Platform"/>
            <person name="Russ C."/>
            <person name="Nusbaum C."/>
            <person name="Tyler B."/>
            <person name="van West P."/>
            <person name="Dieguez-Uribeondo J."/>
            <person name="de Bruijn I."/>
            <person name="Tripathy S."/>
            <person name="Jiang R."/>
            <person name="Young S.K."/>
            <person name="Zeng Q."/>
            <person name="Gargeya S."/>
            <person name="Fitzgerald M."/>
            <person name="Haas B."/>
            <person name="Abouelleil A."/>
            <person name="Alvarado L."/>
            <person name="Arachchi H.M."/>
            <person name="Berlin A."/>
            <person name="Chapman S.B."/>
            <person name="Goldberg J."/>
            <person name="Griggs A."/>
            <person name="Gujja S."/>
            <person name="Hansen M."/>
            <person name="Howarth C."/>
            <person name="Imamovic A."/>
            <person name="Larimer J."/>
            <person name="McCowen C."/>
            <person name="Montmayeur A."/>
            <person name="Murphy C."/>
            <person name="Neiman D."/>
            <person name="Pearson M."/>
            <person name="Priest M."/>
            <person name="Roberts A."/>
            <person name="Saif S."/>
            <person name="Shea T."/>
            <person name="Sisk P."/>
            <person name="Sykes S."/>
            <person name="Wortman J."/>
            <person name="Nusbaum C."/>
            <person name="Birren B."/>
        </authorList>
    </citation>
    <scope>NUCLEOTIDE SEQUENCE [LARGE SCALE GENOMIC DNA]</scope>
    <source>
        <strain evidence="2 3">VS20</strain>
    </source>
</reference>
<evidence type="ECO:0000313" key="2">
    <source>
        <dbReference type="EMBL" id="EQC38944.1"/>
    </source>
</evidence>
<proteinExistence type="predicted"/>
<feature type="transmembrane region" description="Helical" evidence="1">
    <location>
        <begin position="77"/>
        <end position="106"/>
    </location>
</feature>
<dbReference type="EMBL" id="JH767140">
    <property type="protein sequence ID" value="EQC38944.1"/>
    <property type="molecule type" value="Genomic_DNA"/>
</dbReference>
<dbReference type="VEuPathDB" id="FungiDB:SDRG_03899"/>
<sequence>MTLNLVVGAFGLGVLYAGEWIDCAPRFLYAPKTIDTSALDAIENPTTKDVKRLAFMETSKIIHAKVELHSFWPTMGLMALFFSFACPVEGLPVLAIIGLVCAYPFLHQKRQRLLLENENEQWEDWEESMLATLRAKKPVAS</sequence>
<dbReference type="RefSeq" id="XP_008607768.1">
    <property type="nucleotide sequence ID" value="XM_008609546.1"/>
</dbReference>
<dbReference type="InParanoid" id="T0QLK5"/>
<protein>
    <submittedName>
        <fullName evidence="2">Uncharacterized protein</fullName>
    </submittedName>
</protein>
<name>T0QLK5_SAPDV</name>
<evidence type="ECO:0000313" key="3">
    <source>
        <dbReference type="Proteomes" id="UP000030762"/>
    </source>
</evidence>
<organism evidence="2 3">
    <name type="scientific">Saprolegnia diclina (strain VS20)</name>
    <dbReference type="NCBI Taxonomy" id="1156394"/>
    <lineage>
        <taxon>Eukaryota</taxon>
        <taxon>Sar</taxon>
        <taxon>Stramenopiles</taxon>
        <taxon>Oomycota</taxon>
        <taxon>Saprolegniomycetes</taxon>
        <taxon>Saprolegniales</taxon>
        <taxon>Saprolegniaceae</taxon>
        <taxon>Saprolegnia</taxon>
    </lineage>
</organism>
<dbReference type="GeneID" id="19944626"/>
<keyword evidence="1" id="KW-0812">Transmembrane</keyword>
<dbReference type="Proteomes" id="UP000030762">
    <property type="component" value="Unassembled WGS sequence"/>
</dbReference>
<keyword evidence="1" id="KW-1133">Transmembrane helix</keyword>
<keyword evidence="3" id="KW-1185">Reference proteome</keyword>
<dbReference type="AlphaFoldDB" id="T0QLK5"/>
<accession>T0QLK5</accession>
<evidence type="ECO:0000256" key="1">
    <source>
        <dbReference type="SAM" id="Phobius"/>
    </source>
</evidence>
<gene>
    <name evidence="2" type="ORF">SDRG_03899</name>
</gene>
<keyword evidence="1" id="KW-0472">Membrane</keyword>